<dbReference type="EMBL" id="JAHCQH010000016">
    <property type="protein sequence ID" value="MBS9477696.1"/>
    <property type="molecule type" value="Genomic_DNA"/>
</dbReference>
<feature type="domain" description="DUF1989" evidence="4">
    <location>
        <begin position="167"/>
        <end position="335"/>
    </location>
</feature>
<dbReference type="InterPro" id="IPR018959">
    <property type="entry name" value="DUF1989"/>
</dbReference>
<dbReference type="InterPro" id="IPR006222">
    <property type="entry name" value="GCVT_N"/>
</dbReference>
<reference evidence="5" key="1">
    <citation type="submission" date="2021-05" db="EMBL/GenBank/DDBJ databases">
        <authorList>
            <person name="Sun Q."/>
            <person name="Inoue M."/>
        </authorList>
    </citation>
    <scope>NUCLEOTIDE SEQUENCE</scope>
    <source>
        <strain evidence="5">VKM B-3255</strain>
    </source>
</reference>
<name>A0ABS5R7R5_9HYPH</name>
<dbReference type="Pfam" id="PF01571">
    <property type="entry name" value="GCV_T"/>
    <property type="match status" value="1"/>
</dbReference>
<evidence type="ECO:0000313" key="5">
    <source>
        <dbReference type="EMBL" id="MBS9477696.1"/>
    </source>
</evidence>
<dbReference type="InterPro" id="IPR013977">
    <property type="entry name" value="GcvT_C"/>
</dbReference>
<dbReference type="SUPFAM" id="SSF101790">
    <property type="entry name" value="Aminomethyltransferase beta-barrel domain"/>
    <property type="match status" value="1"/>
</dbReference>
<dbReference type="SUPFAM" id="SSF103025">
    <property type="entry name" value="Folate-binding domain"/>
    <property type="match status" value="1"/>
</dbReference>
<evidence type="ECO:0000313" key="6">
    <source>
        <dbReference type="Proteomes" id="UP001166585"/>
    </source>
</evidence>
<dbReference type="PANTHER" id="PTHR43757:SF2">
    <property type="entry name" value="AMINOMETHYLTRANSFERASE, MITOCHONDRIAL"/>
    <property type="match status" value="1"/>
</dbReference>
<dbReference type="InterPro" id="IPR027266">
    <property type="entry name" value="TrmE/GcvT-like"/>
</dbReference>
<accession>A0ABS5R7R5</accession>
<proteinExistence type="predicted"/>
<gene>
    <name evidence="5" type="ORF">KIP89_11300</name>
</gene>
<keyword evidence="6" id="KW-1185">Reference proteome</keyword>
<dbReference type="RefSeq" id="WP_213755546.1">
    <property type="nucleotide sequence ID" value="NZ_JAHCQH010000016.1"/>
</dbReference>
<feature type="region of interest" description="Disordered" evidence="1">
    <location>
        <begin position="210"/>
        <end position="230"/>
    </location>
</feature>
<evidence type="ECO:0000256" key="1">
    <source>
        <dbReference type="SAM" id="MobiDB-lite"/>
    </source>
</evidence>
<dbReference type="Proteomes" id="UP001166585">
    <property type="component" value="Unassembled WGS sequence"/>
</dbReference>
<evidence type="ECO:0000259" key="3">
    <source>
        <dbReference type="Pfam" id="PF08669"/>
    </source>
</evidence>
<protein>
    <submittedName>
        <fullName evidence="5">Aminomethyltransferase family protein</fullName>
    </submittedName>
</protein>
<feature type="domain" description="GCVT N-terminal" evidence="2">
    <location>
        <begin position="389"/>
        <end position="653"/>
    </location>
</feature>
<dbReference type="InterPro" id="IPR029043">
    <property type="entry name" value="GcvT/YgfZ_C"/>
</dbReference>
<dbReference type="InterPro" id="IPR028896">
    <property type="entry name" value="GcvT/YgfZ/DmdA"/>
</dbReference>
<organism evidence="5 6">
    <name type="scientific">Ancylobacter radicis</name>
    <dbReference type="NCBI Taxonomy" id="2836179"/>
    <lineage>
        <taxon>Bacteria</taxon>
        <taxon>Pseudomonadati</taxon>
        <taxon>Pseudomonadota</taxon>
        <taxon>Alphaproteobacteria</taxon>
        <taxon>Hyphomicrobiales</taxon>
        <taxon>Xanthobacteraceae</taxon>
        <taxon>Ancylobacter</taxon>
    </lineage>
</organism>
<dbReference type="Gene3D" id="3.30.1360.120">
    <property type="entry name" value="Probable tRNA modification gtpase trme, domain 1"/>
    <property type="match status" value="1"/>
</dbReference>
<evidence type="ECO:0000259" key="2">
    <source>
        <dbReference type="Pfam" id="PF01571"/>
    </source>
</evidence>
<sequence>MNLPFAPAIGKDGVRRLNPARQRHVAPGGGLISFELKPGDRAHILDPEGGQPGLLFLAPTGAGTSCDLPEELKGLASAPGDALPEPARAFLGTDGPGLVLFTEGTAPGAHLHFTATTPLRCVLLAPGGPMDPGAQDAPTDLIVEIEPAAPSSGTVPPPLTEPKLDLRIRAASASAYEVKAGDYIQIIDVDGQQCSDFLAFDAAKLRSGREKGLDPTTTRTLMGSASPGPGLHSKYFDEDQTALVEVIRDTVGRHDTFMLACNAKYYDDMGYPGHDNCTDNFNRALEPYGIAPKMGWPAVNFFYNTFVSPGDRIGMDEPWSRPGDYVLLRALTDLVCASSSCADDIDASNAWHPTDIHVRVYDGANSFSRGIAHRMTPDSAPRLTRETGFHARTSALTRKLVDYRGFWLPDCFSSAGPIAEYWACRERAVVMDLSALRKFEILGPDAERLVQLAVTRDIRKLAVGQVVYTALCYEHGGMLDDGTVFRLAENNFRLVCGDDYCGVWLRELAAEHGFNVHVKSSTDQLHNLALQGPKSRDILRDILTTPAHQPSADELKWFRFTIGKVTTKTGADIPVMVSRTGYTGELGFEIWCHPSRGVELWDALMEAGAPHGLEPLGLLALDMVRIEAGLAFAGYEFCDQTDPFEAGIGFTVPESKQDDFIGKEALARRRAHPSRKLVGLAFESNEPVGHGDPIYNGRAQIGVITSATRSPTLGHIIALARLDVSLAEAGGSIEIGKLDGHAKRITASIVPFPHYDPAKSRVRA</sequence>
<dbReference type="Pfam" id="PF08669">
    <property type="entry name" value="GCV_T_C"/>
    <property type="match status" value="1"/>
</dbReference>
<evidence type="ECO:0000259" key="4">
    <source>
        <dbReference type="Pfam" id="PF09347"/>
    </source>
</evidence>
<dbReference type="Pfam" id="PF09347">
    <property type="entry name" value="DUF1989"/>
    <property type="match status" value="1"/>
</dbReference>
<feature type="domain" description="Aminomethyltransferase C-terminal" evidence="3">
    <location>
        <begin position="675"/>
        <end position="756"/>
    </location>
</feature>
<dbReference type="PANTHER" id="PTHR43757">
    <property type="entry name" value="AMINOMETHYLTRANSFERASE"/>
    <property type="match status" value="1"/>
</dbReference>
<comment type="caution">
    <text evidence="5">The sequence shown here is derived from an EMBL/GenBank/DDBJ whole genome shotgun (WGS) entry which is preliminary data.</text>
</comment>